<gene>
    <name evidence="2" type="ORF">COU11_02740</name>
</gene>
<evidence type="ECO:0000313" key="3">
    <source>
        <dbReference type="Proteomes" id="UP000229526"/>
    </source>
</evidence>
<feature type="region of interest" description="Disordered" evidence="1">
    <location>
        <begin position="152"/>
        <end position="176"/>
    </location>
</feature>
<feature type="region of interest" description="Disordered" evidence="1">
    <location>
        <begin position="230"/>
        <end position="249"/>
    </location>
</feature>
<name>A0A2H0UL59_9BACT</name>
<evidence type="ECO:0000313" key="2">
    <source>
        <dbReference type="EMBL" id="PIR87120.1"/>
    </source>
</evidence>
<dbReference type="AlphaFoldDB" id="A0A2H0UL59"/>
<dbReference type="Proteomes" id="UP000229526">
    <property type="component" value="Unassembled WGS sequence"/>
</dbReference>
<reference evidence="3" key="1">
    <citation type="submission" date="2017-09" db="EMBL/GenBank/DDBJ databases">
        <title>Depth-based differentiation of microbial function through sediment-hosted aquifers and enrichment of novel symbionts in the deep terrestrial subsurface.</title>
        <authorList>
            <person name="Probst A.J."/>
            <person name="Ladd B."/>
            <person name="Jarett J.K."/>
            <person name="Geller-Mcgrath D.E."/>
            <person name="Sieber C.M.K."/>
            <person name="Emerson J.B."/>
            <person name="Anantharaman K."/>
            <person name="Thomas B.C."/>
            <person name="Malmstrom R."/>
            <person name="Stieglmeier M."/>
            <person name="Klingl A."/>
            <person name="Woyke T."/>
            <person name="Ryan C.M."/>
            <person name="Banfield J.F."/>
        </authorList>
    </citation>
    <scope>NUCLEOTIDE SEQUENCE [LARGE SCALE GENOMIC DNA]</scope>
</reference>
<organism evidence="2 3">
    <name type="scientific">Candidatus Harrisonbacteria bacterium CG10_big_fil_rev_8_21_14_0_10_49_15</name>
    <dbReference type="NCBI Taxonomy" id="1974587"/>
    <lineage>
        <taxon>Bacteria</taxon>
        <taxon>Candidatus Harrisoniibacteriota</taxon>
    </lineage>
</organism>
<protein>
    <submittedName>
        <fullName evidence="2">Uncharacterized protein</fullName>
    </submittedName>
</protein>
<feature type="region of interest" description="Disordered" evidence="1">
    <location>
        <begin position="71"/>
        <end position="92"/>
    </location>
</feature>
<feature type="compositionally biased region" description="Pro residues" evidence="1">
    <location>
        <begin position="78"/>
        <end position="88"/>
    </location>
</feature>
<accession>A0A2H0UL59</accession>
<evidence type="ECO:0000256" key="1">
    <source>
        <dbReference type="SAM" id="MobiDB-lite"/>
    </source>
</evidence>
<comment type="caution">
    <text evidence="2">The sequence shown here is derived from an EMBL/GenBank/DDBJ whole genome shotgun (WGS) entry which is preliminary data.</text>
</comment>
<dbReference type="EMBL" id="PFBD01000020">
    <property type="protein sequence ID" value="PIR87120.1"/>
    <property type="molecule type" value="Genomic_DNA"/>
</dbReference>
<dbReference type="PROSITE" id="PS51257">
    <property type="entry name" value="PROKAR_LIPOPROTEIN"/>
    <property type="match status" value="1"/>
</dbReference>
<proteinExistence type="predicted"/>
<sequence length="276" mass="29393">MRAFVLSALAIVALVLTGCVSTLVNTGNGGVRLCAKHRQQCSAPVVPSADGVCDAIGCDAPDALVLDQMPAPSATSPVAPPAPPPVAPGPQKVDITVNVVDHRSSSPQAATPAAPQPVDENLRTLTQQRLHYDGEGNLLGEEILFEKERLPPGQRFDTNKAPAPADSGVGPASQQTPAQQGFLQGVATHHGGACYRDNRYGVWRSTTDPDVWWNISIGAWDRGFRARFAAGNSDRGPDPDGYARRVYTRPVGPITRDAREAVKEVIGGGRRRSRRR</sequence>